<dbReference type="WBParaSite" id="ACAC_0001067901-mRNA-1">
    <property type="protein sequence ID" value="ACAC_0001067901-mRNA-1"/>
    <property type="gene ID" value="ACAC_0001067901"/>
</dbReference>
<accession>A0A0K0DHK4</accession>
<proteinExistence type="predicted"/>
<organism evidence="1 2">
    <name type="scientific">Angiostrongylus cantonensis</name>
    <name type="common">Rat lungworm</name>
    <dbReference type="NCBI Taxonomy" id="6313"/>
    <lineage>
        <taxon>Eukaryota</taxon>
        <taxon>Metazoa</taxon>
        <taxon>Ecdysozoa</taxon>
        <taxon>Nematoda</taxon>
        <taxon>Chromadorea</taxon>
        <taxon>Rhabditida</taxon>
        <taxon>Rhabditina</taxon>
        <taxon>Rhabditomorpha</taxon>
        <taxon>Strongyloidea</taxon>
        <taxon>Metastrongylidae</taxon>
        <taxon>Angiostrongylus</taxon>
    </lineage>
</organism>
<evidence type="ECO:0000313" key="2">
    <source>
        <dbReference type="WBParaSite" id="ACAC_0001067901-mRNA-1"/>
    </source>
</evidence>
<dbReference type="STRING" id="6313.A0A0K0DHK4"/>
<dbReference type="Proteomes" id="UP000035642">
    <property type="component" value="Unassembled WGS sequence"/>
</dbReference>
<dbReference type="AlphaFoldDB" id="A0A0K0DHK4"/>
<reference evidence="1" key="1">
    <citation type="submission" date="2012-09" db="EMBL/GenBank/DDBJ databases">
        <authorList>
            <person name="Martin A.A."/>
        </authorList>
    </citation>
    <scope>NUCLEOTIDE SEQUENCE</scope>
</reference>
<keyword evidence="1" id="KW-1185">Reference proteome</keyword>
<sequence>MNLQQHEPAECLFQVAVIGLSTGVVPKRIYIDDVERCRWIPWECLAGDDGVEQEPYDEKAVIWTLATMIWSMFHRAATPLENETGREIRSREYRKQFSFDIIEQLLPTGLFEVVFC</sequence>
<protein>
    <submittedName>
        <fullName evidence="2">Protein kinase domain-containing protein</fullName>
    </submittedName>
</protein>
<evidence type="ECO:0000313" key="1">
    <source>
        <dbReference type="Proteomes" id="UP000035642"/>
    </source>
</evidence>
<name>A0A0K0DHK4_ANGCA</name>
<reference evidence="2" key="2">
    <citation type="submission" date="2017-02" db="UniProtKB">
        <authorList>
            <consortium name="WormBaseParasite"/>
        </authorList>
    </citation>
    <scope>IDENTIFICATION</scope>
</reference>